<dbReference type="Proteomes" id="UP000824193">
    <property type="component" value="Unassembled WGS sequence"/>
</dbReference>
<dbReference type="PROSITE" id="PS51257">
    <property type="entry name" value="PROKAR_LIPOPROTEIN"/>
    <property type="match status" value="1"/>
</dbReference>
<dbReference type="AlphaFoldDB" id="A0A9D2ACZ7"/>
<sequence length="325" mass="33774">MKHILTNIFKGLLLAGAVAACIVFFLYTIGFFAPSPAVGLLFSPSGKTYLDADTLKAALEAEDVELLAAESGESCADAANRLLAAGARALIVPQDDASVDPALLDAAEAAGASVFFVGESPSDATLSSSAELWYLGSLASHGGEVLGKAIAMDYRDGTVFDPNGDLLLQYYLYQSSPNAEQTDLATYALAECEHYGVYTAQVNYIDEEGNALPFDAESLAGQSAPEIILCTSVQDAQTALETAAALGWLEGEQPVRIYAAADTPEEAGALVADGVQAAAHYDPVAMGSAAAQMALNALDHQFPGLGTELSSDEAGRFILPYGLSE</sequence>
<evidence type="ECO:0000256" key="1">
    <source>
        <dbReference type="SAM" id="Phobius"/>
    </source>
</evidence>
<protein>
    <submittedName>
        <fullName evidence="3">Substrate-binding domain-containing protein</fullName>
    </submittedName>
</protein>
<evidence type="ECO:0000259" key="2">
    <source>
        <dbReference type="Pfam" id="PF13407"/>
    </source>
</evidence>
<dbReference type="EMBL" id="DXFW01000012">
    <property type="protein sequence ID" value="HIX05228.1"/>
    <property type="molecule type" value="Genomic_DNA"/>
</dbReference>
<dbReference type="InterPro" id="IPR028082">
    <property type="entry name" value="Peripla_BP_I"/>
</dbReference>
<accession>A0A9D2ACZ7</accession>
<reference evidence="3" key="1">
    <citation type="journal article" date="2021" name="PeerJ">
        <title>Extensive microbial diversity within the chicken gut microbiome revealed by metagenomics and culture.</title>
        <authorList>
            <person name="Gilroy R."/>
            <person name="Ravi A."/>
            <person name="Getino M."/>
            <person name="Pursley I."/>
            <person name="Horton D.L."/>
            <person name="Alikhan N.F."/>
            <person name="Baker D."/>
            <person name="Gharbi K."/>
            <person name="Hall N."/>
            <person name="Watson M."/>
            <person name="Adriaenssens E.M."/>
            <person name="Foster-Nyarko E."/>
            <person name="Jarju S."/>
            <person name="Secka A."/>
            <person name="Antonio M."/>
            <person name="Oren A."/>
            <person name="Chaudhuri R.R."/>
            <person name="La Ragione R."/>
            <person name="Hildebrand F."/>
            <person name="Pallen M.J."/>
        </authorList>
    </citation>
    <scope>NUCLEOTIDE SEQUENCE</scope>
    <source>
        <strain evidence="3">2239</strain>
    </source>
</reference>
<comment type="caution">
    <text evidence="3">The sequence shown here is derived from an EMBL/GenBank/DDBJ whole genome shotgun (WGS) entry which is preliminary data.</text>
</comment>
<dbReference type="Gene3D" id="3.40.50.2300">
    <property type="match status" value="2"/>
</dbReference>
<keyword evidence="1" id="KW-0472">Membrane</keyword>
<name>A0A9D2ACZ7_9FIRM</name>
<dbReference type="InterPro" id="IPR025997">
    <property type="entry name" value="SBP_2_dom"/>
</dbReference>
<evidence type="ECO:0000313" key="4">
    <source>
        <dbReference type="Proteomes" id="UP000824193"/>
    </source>
</evidence>
<feature type="transmembrane region" description="Helical" evidence="1">
    <location>
        <begin position="12"/>
        <end position="33"/>
    </location>
</feature>
<keyword evidence="1" id="KW-0812">Transmembrane</keyword>
<reference evidence="3" key="2">
    <citation type="submission" date="2021-04" db="EMBL/GenBank/DDBJ databases">
        <authorList>
            <person name="Gilroy R."/>
        </authorList>
    </citation>
    <scope>NUCLEOTIDE SEQUENCE</scope>
    <source>
        <strain evidence="3">2239</strain>
    </source>
</reference>
<organism evidence="3 4">
    <name type="scientific">Candidatus Allofournierella pullicola</name>
    <dbReference type="NCBI Taxonomy" id="2838596"/>
    <lineage>
        <taxon>Bacteria</taxon>
        <taxon>Bacillati</taxon>
        <taxon>Bacillota</taxon>
        <taxon>Clostridia</taxon>
        <taxon>Eubacteriales</taxon>
        <taxon>Oscillospiraceae</taxon>
        <taxon>Allofournierella</taxon>
    </lineage>
</organism>
<dbReference type="SUPFAM" id="SSF53822">
    <property type="entry name" value="Periplasmic binding protein-like I"/>
    <property type="match status" value="1"/>
</dbReference>
<gene>
    <name evidence="3" type="ORF">H9865_03845</name>
</gene>
<evidence type="ECO:0000313" key="3">
    <source>
        <dbReference type="EMBL" id="HIX05228.1"/>
    </source>
</evidence>
<dbReference type="Pfam" id="PF13407">
    <property type="entry name" value="Peripla_BP_4"/>
    <property type="match status" value="1"/>
</dbReference>
<proteinExistence type="predicted"/>
<keyword evidence="1" id="KW-1133">Transmembrane helix</keyword>
<feature type="domain" description="Periplasmic binding protein" evidence="2">
    <location>
        <begin position="55"/>
        <end position="300"/>
    </location>
</feature>